<dbReference type="PROSITE" id="PS00894">
    <property type="entry name" value="HTH_DEOR_1"/>
    <property type="match status" value="1"/>
</dbReference>
<dbReference type="SUPFAM" id="SSF100950">
    <property type="entry name" value="NagB/RpiA/CoA transferase-like"/>
    <property type="match status" value="1"/>
</dbReference>
<dbReference type="SMART" id="SM01134">
    <property type="entry name" value="DeoRC"/>
    <property type="match status" value="1"/>
</dbReference>
<dbReference type="SUPFAM" id="SSF46785">
    <property type="entry name" value="Winged helix' DNA-binding domain"/>
    <property type="match status" value="1"/>
</dbReference>
<dbReference type="InterPro" id="IPR001034">
    <property type="entry name" value="DeoR_HTH"/>
</dbReference>
<protein>
    <submittedName>
        <fullName evidence="5">Glycerol-3-phosphate regulon repressor</fullName>
    </submittedName>
</protein>
<gene>
    <name evidence="5" type="primary">glpR_2</name>
    <name evidence="5" type="ORF">ERS852473_02170</name>
</gene>
<proteinExistence type="predicted"/>
<keyword evidence="2" id="KW-0238">DNA-binding</keyword>
<keyword evidence="6" id="KW-1185">Reference proteome</keyword>
<dbReference type="PROSITE" id="PS51000">
    <property type="entry name" value="HTH_DEOR_2"/>
    <property type="match status" value="1"/>
</dbReference>
<dbReference type="PANTHER" id="PTHR30363">
    <property type="entry name" value="HTH-TYPE TRANSCRIPTIONAL REGULATOR SRLR-RELATED"/>
    <property type="match status" value="1"/>
</dbReference>
<dbReference type="InterPro" id="IPR037171">
    <property type="entry name" value="NagB/RpiA_transferase-like"/>
</dbReference>
<dbReference type="PRINTS" id="PR00037">
    <property type="entry name" value="HTHLACR"/>
</dbReference>
<organism evidence="5 6">
    <name type="scientific">Sarcina ventriculi</name>
    <name type="common">Clostridium ventriculi</name>
    <dbReference type="NCBI Taxonomy" id="1267"/>
    <lineage>
        <taxon>Bacteria</taxon>
        <taxon>Bacillati</taxon>
        <taxon>Bacillota</taxon>
        <taxon>Clostridia</taxon>
        <taxon>Eubacteriales</taxon>
        <taxon>Clostridiaceae</taxon>
        <taxon>Sarcina</taxon>
    </lineage>
</organism>
<evidence type="ECO:0000256" key="3">
    <source>
        <dbReference type="ARBA" id="ARBA00023163"/>
    </source>
</evidence>
<dbReference type="RefSeq" id="WP_055260155.1">
    <property type="nucleotide sequence ID" value="NZ_BCMV01000067.1"/>
</dbReference>
<evidence type="ECO:0000313" key="6">
    <source>
        <dbReference type="Proteomes" id="UP000095488"/>
    </source>
</evidence>
<dbReference type="EMBL" id="CYZR01000009">
    <property type="protein sequence ID" value="CUO19683.1"/>
    <property type="molecule type" value="Genomic_DNA"/>
</dbReference>
<dbReference type="PANTHER" id="PTHR30363:SF46">
    <property type="entry name" value="LYSR FAMILY TRANSCRIPTIONAL REGULATOR"/>
    <property type="match status" value="1"/>
</dbReference>
<evidence type="ECO:0000259" key="4">
    <source>
        <dbReference type="PROSITE" id="PS51000"/>
    </source>
</evidence>
<dbReference type="SMART" id="SM00420">
    <property type="entry name" value="HTH_DEOR"/>
    <property type="match status" value="1"/>
</dbReference>
<feature type="domain" description="HTH deoR-type" evidence="4">
    <location>
        <begin position="8"/>
        <end position="63"/>
    </location>
</feature>
<evidence type="ECO:0000256" key="1">
    <source>
        <dbReference type="ARBA" id="ARBA00023015"/>
    </source>
</evidence>
<dbReference type="InterPro" id="IPR036390">
    <property type="entry name" value="WH_DNA-bd_sf"/>
</dbReference>
<dbReference type="InterPro" id="IPR018356">
    <property type="entry name" value="Tscrpt_reg_HTH_DeoR_CS"/>
</dbReference>
<keyword evidence="1" id="KW-0805">Transcription regulation</keyword>
<dbReference type="Pfam" id="PF00455">
    <property type="entry name" value="DeoRC"/>
    <property type="match status" value="1"/>
</dbReference>
<dbReference type="Pfam" id="PF08220">
    <property type="entry name" value="HTH_DeoR"/>
    <property type="match status" value="1"/>
</dbReference>
<keyword evidence="3" id="KW-0804">Transcription</keyword>
<evidence type="ECO:0000256" key="2">
    <source>
        <dbReference type="ARBA" id="ARBA00023125"/>
    </source>
</evidence>
<dbReference type="InterPro" id="IPR050313">
    <property type="entry name" value="Carb_Metab_HTH_regulators"/>
</dbReference>
<accession>A0ABP2AUP9</accession>
<dbReference type="InterPro" id="IPR014036">
    <property type="entry name" value="DeoR-like_C"/>
</dbReference>
<sequence length="260" mass="28771">MKNTKTFILKRQEAILKYLEENNFAKTEELAKFLNTSNVTIRRDFQILEEKGLIIRNHGGAQVSQNILNKKFCDNATNKNEILKSSIAKKAAEFIENNDIIFINSSSTAIKILQYIGDKRIVVITNNGKVLGMNLSPKIEVILTGGQVYGRKQSMIGDIATQIISTITATKCFIGVSGIASHCGISTSVFQETTINMKMLENCNGPTFVLADSSKIGIHHNFSSGSIDNVNYVITDKNADESEVKKLEEKGVKVIFSEEN</sequence>
<reference evidence="5 6" key="1">
    <citation type="submission" date="2015-09" db="EMBL/GenBank/DDBJ databases">
        <authorList>
            <consortium name="Pathogen Informatics"/>
            <person name="Wu L."/>
            <person name="Ma J."/>
        </authorList>
    </citation>
    <scope>NUCLEOTIDE SEQUENCE [LARGE SCALE GENOMIC DNA]</scope>
    <source>
        <strain evidence="5 6">2789STDY5834858</strain>
    </source>
</reference>
<comment type="caution">
    <text evidence="5">The sequence shown here is derived from an EMBL/GenBank/DDBJ whole genome shotgun (WGS) entry which is preliminary data.</text>
</comment>
<dbReference type="Gene3D" id="1.10.10.10">
    <property type="entry name" value="Winged helix-like DNA-binding domain superfamily/Winged helix DNA-binding domain"/>
    <property type="match status" value="1"/>
</dbReference>
<dbReference type="Proteomes" id="UP000095488">
    <property type="component" value="Unassembled WGS sequence"/>
</dbReference>
<name>A0ABP2AUP9_SARVE</name>
<dbReference type="InterPro" id="IPR036388">
    <property type="entry name" value="WH-like_DNA-bd_sf"/>
</dbReference>
<dbReference type="Gene3D" id="3.40.50.1360">
    <property type="match status" value="1"/>
</dbReference>
<evidence type="ECO:0000313" key="5">
    <source>
        <dbReference type="EMBL" id="CUO19683.1"/>
    </source>
</evidence>